<organism evidence="10 11">
    <name type="scientific">Cercophora scortea</name>
    <dbReference type="NCBI Taxonomy" id="314031"/>
    <lineage>
        <taxon>Eukaryota</taxon>
        <taxon>Fungi</taxon>
        <taxon>Dikarya</taxon>
        <taxon>Ascomycota</taxon>
        <taxon>Pezizomycotina</taxon>
        <taxon>Sordariomycetes</taxon>
        <taxon>Sordariomycetidae</taxon>
        <taxon>Sordariales</taxon>
        <taxon>Lasiosphaeriaceae</taxon>
        <taxon>Cercophora</taxon>
    </lineage>
</organism>
<comment type="similarity">
    <text evidence="2 7">Belongs to the CSM3 family.</text>
</comment>
<name>A0AAE0MM91_9PEZI</name>
<feature type="region of interest" description="Disordered" evidence="8">
    <location>
        <begin position="253"/>
        <end position="323"/>
    </location>
</feature>
<keyword evidence="5 7" id="KW-0539">Nucleus</keyword>
<feature type="compositionally biased region" description="Low complexity" evidence="8">
    <location>
        <begin position="219"/>
        <end position="231"/>
    </location>
</feature>
<sequence length="426" mass="45863">MPPKTTSKPSDTNAFVNDYLADWDEDDPFRSPSPEPAARKKDDKTTTNEKKRKGTDTLGIEQELDLKKKPRVPRVKLDETRLLSDKGLPKVRKMGPKLKLKGKGHEFSDASRLLSFYQEWLDDLFPKATFLDALAMVEKAGHKTIMRNQRLKWIEEGRPKPTANDEVYWREEASAPRSRHASQPAAPVAPIFDKARQERPATPPVDDLFGDEDIYNATPRADAAPRPAPNDIPDDDDLDALMAEAENNAAVTTRSIFGGGGGGGGVATKPTQASGEPDEDDLDALMAESEAQAAPAKPSQPATVASIFGGDKAKGTPVMDFDDYDDDLDALMAEAEERIVSSTNKDKDPPAATPAVSNPVSAGKIATATATPGLERDDDDLDALMAEAATQASVSAPAASKPDVPAKEAVAFADEEEAIAEMDGLW</sequence>
<reference evidence="10" key="1">
    <citation type="journal article" date="2023" name="Mol. Phylogenet. Evol.">
        <title>Genome-scale phylogeny and comparative genomics of the fungal order Sordariales.</title>
        <authorList>
            <person name="Hensen N."/>
            <person name="Bonometti L."/>
            <person name="Westerberg I."/>
            <person name="Brannstrom I.O."/>
            <person name="Guillou S."/>
            <person name="Cros-Aarteil S."/>
            <person name="Calhoun S."/>
            <person name="Haridas S."/>
            <person name="Kuo A."/>
            <person name="Mondo S."/>
            <person name="Pangilinan J."/>
            <person name="Riley R."/>
            <person name="LaButti K."/>
            <person name="Andreopoulos B."/>
            <person name="Lipzen A."/>
            <person name="Chen C."/>
            <person name="Yan M."/>
            <person name="Daum C."/>
            <person name="Ng V."/>
            <person name="Clum A."/>
            <person name="Steindorff A."/>
            <person name="Ohm R.A."/>
            <person name="Martin F."/>
            <person name="Silar P."/>
            <person name="Natvig D.O."/>
            <person name="Lalanne C."/>
            <person name="Gautier V."/>
            <person name="Ament-Velasquez S.L."/>
            <person name="Kruys A."/>
            <person name="Hutchinson M.I."/>
            <person name="Powell A.J."/>
            <person name="Barry K."/>
            <person name="Miller A.N."/>
            <person name="Grigoriev I.V."/>
            <person name="Debuchy R."/>
            <person name="Gladieux P."/>
            <person name="Hiltunen Thoren M."/>
            <person name="Johannesson H."/>
        </authorList>
    </citation>
    <scope>NUCLEOTIDE SEQUENCE</scope>
    <source>
        <strain evidence="10">SMH4131-1</strain>
    </source>
</reference>
<keyword evidence="6 7" id="KW-0131">Cell cycle</keyword>
<dbReference type="InterPro" id="IPR040038">
    <property type="entry name" value="TIPIN/Csm3/Swi3"/>
</dbReference>
<accession>A0AAE0MM91</accession>
<dbReference type="PANTHER" id="PTHR13220">
    <property type="entry name" value="TIMELESS INTERACTING-RELATED"/>
    <property type="match status" value="1"/>
</dbReference>
<dbReference type="GO" id="GO:0031297">
    <property type="term" value="P:replication fork processing"/>
    <property type="evidence" value="ECO:0007669"/>
    <property type="project" value="UniProtKB-UniRule"/>
</dbReference>
<feature type="region of interest" description="Disordered" evidence="8">
    <location>
        <begin position="339"/>
        <end position="380"/>
    </location>
</feature>
<comment type="function">
    <text evidence="7">Plays an important role in the control of DNA replication and the maintenance of replication fork stability.</text>
</comment>
<keyword evidence="4" id="KW-0236">DNA replication inhibitor</keyword>
<dbReference type="GO" id="GO:0003677">
    <property type="term" value="F:DNA binding"/>
    <property type="evidence" value="ECO:0007669"/>
    <property type="project" value="TreeGrafter"/>
</dbReference>
<evidence type="ECO:0000256" key="7">
    <source>
        <dbReference type="RuleBase" id="RU366049"/>
    </source>
</evidence>
<evidence type="ECO:0000256" key="4">
    <source>
        <dbReference type="ARBA" id="ARBA00022880"/>
    </source>
</evidence>
<evidence type="ECO:0000313" key="11">
    <source>
        <dbReference type="Proteomes" id="UP001286456"/>
    </source>
</evidence>
<protein>
    <recommendedName>
        <fullName evidence="7">Chromosome segregation in meiosis protein</fullName>
    </recommendedName>
</protein>
<dbReference type="GO" id="GO:0043111">
    <property type="term" value="P:replication fork arrest"/>
    <property type="evidence" value="ECO:0007669"/>
    <property type="project" value="TreeGrafter"/>
</dbReference>
<feature type="compositionally biased region" description="Low complexity" evidence="8">
    <location>
        <begin position="287"/>
        <end position="302"/>
    </location>
</feature>
<dbReference type="AlphaFoldDB" id="A0AAE0MM91"/>
<feature type="region of interest" description="Disordered" evidence="8">
    <location>
        <begin position="218"/>
        <end position="237"/>
    </location>
</feature>
<dbReference type="PANTHER" id="PTHR13220:SF11">
    <property type="entry name" value="TIMELESS-INTERACTING PROTEIN"/>
    <property type="match status" value="1"/>
</dbReference>
<reference evidence="10" key="2">
    <citation type="submission" date="2023-06" db="EMBL/GenBank/DDBJ databases">
        <authorList>
            <consortium name="Lawrence Berkeley National Laboratory"/>
            <person name="Haridas S."/>
            <person name="Hensen N."/>
            <person name="Bonometti L."/>
            <person name="Westerberg I."/>
            <person name="Brannstrom I.O."/>
            <person name="Guillou S."/>
            <person name="Cros-Aarteil S."/>
            <person name="Calhoun S."/>
            <person name="Kuo A."/>
            <person name="Mondo S."/>
            <person name="Pangilinan J."/>
            <person name="Riley R."/>
            <person name="Labutti K."/>
            <person name="Andreopoulos B."/>
            <person name="Lipzen A."/>
            <person name="Chen C."/>
            <person name="Yanf M."/>
            <person name="Daum C."/>
            <person name="Ng V."/>
            <person name="Clum A."/>
            <person name="Steindorff A."/>
            <person name="Ohm R."/>
            <person name="Martin F."/>
            <person name="Silar P."/>
            <person name="Natvig D."/>
            <person name="Lalanne C."/>
            <person name="Gautier V."/>
            <person name="Ament-Velasquez S.L."/>
            <person name="Kruys A."/>
            <person name="Hutchinson M.I."/>
            <person name="Powell A.J."/>
            <person name="Barry K."/>
            <person name="Miller A.N."/>
            <person name="Grigoriev I.V."/>
            <person name="Debuchy R."/>
            <person name="Gladieux P."/>
            <person name="Thoren M.H."/>
            <person name="Johannesson H."/>
        </authorList>
    </citation>
    <scope>NUCLEOTIDE SEQUENCE</scope>
    <source>
        <strain evidence="10">SMH4131-1</strain>
    </source>
</reference>
<comment type="caution">
    <text evidence="10">The sequence shown here is derived from an EMBL/GenBank/DDBJ whole genome shotgun (WGS) entry which is preliminary data.</text>
</comment>
<evidence type="ECO:0000256" key="6">
    <source>
        <dbReference type="ARBA" id="ARBA00023306"/>
    </source>
</evidence>
<keyword evidence="3 7" id="KW-0227">DNA damage</keyword>
<evidence type="ECO:0000256" key="1">
    <source>
        <dbReference type="ARBA" id="ARBA00004123"/>
    </source>
</evidence>
<dbReference type="GO" id="GO:0006974">
    <property type="term" value="P:DNA damage response"/>
    <property type="evidence" value="ECO:0007669"/>
    <property type="project" value="UniProtKB-KW"/>
</dbReference>
<keyword evidence="11" id="KW-1185">Reference proteome</keyword>
<feature type="compositionally biased region" description="Basic and acidic residues" evidence="8">
    <location>
        <begin position="339"/>
        <end position="349"/>
    </location>
</feature>
<feature type="compositionally biased region" description="Gly residues" evidence="8">
    <location>
        <begin position="257"/>
        <end position="266"/>
    </location>
</feature>
<dbReference type="InterPro" id="IPR012923">
    <property type="entry name" value="Csm3"/>
</dbReference>
<proteinExistence type="inferred from homology"/>
<dbReference type="Proteomes" id="UP001286456">
    <property type="component" value="Unassembled WGS sequence"/>
</dbReference>
<feature type="compositionally biased region" description="Basic and acidic residues" evidence="8">
    <location>
        <begin position="37"/>
        <end position="49"/>
    </location>
</feature>
<comment type="subcellular location">
    <subcellularLocation>
        <location evidence="1 7">Nucleus</location>
    </subcellularLocation>
</comment>
<feature type="domain" description="Chromosome segregation in meiosis protein 3" evidence="9">
    <location>
        <begin position="76"/>
        <end position="157"/>
    </location>
</feature>
<feature type="region of interest" description="Disordered" evidence="8">
    <location>
        <begin position="22"/>
        <end position="67"/>
    </location>
</feature>
<evidence type="ECO:0000256" key="2">
    <source>
        <dbReference type="ARBA" id="ARBA00006075"/>
    </source>
</evidence>
<evidence type="ECO:0000313" key="10">
    <source>
        <dbReference type="EMBL" id="KAK3337697.1"/>
    </source>
</evidence>
<dbReference type="EMBL" id="JAUEPO010000001">
    <property type="protein sequence ID" value="KAK3337697.1"/>
    <property type="molecule type" value="Genomic_DNA"/>
</dbReference>
<dbReference type="GO" id="GO:0000076">
    <property type="term" value="P:DNA replication checkpoint signaling"/>
    <property type="evidence" value="ECO:0007669"/>
    <property type="project" value="UniProtKB-UniRule"/>
</dbReference>
<evidence type="ECO:0000256" key="3">
    <source>
        <dbReference type="ARBA" id="ARBA00022763"/>
    </source>
</evidence>
<dbReference type="Pfam" id="PF07962">
    <property type="entry name" value="Swi3"/>
    <property type="match status" value="1"/>
</dbReference>
<gene>
    <name evidence="10" type="ORF">B0T19DRAFT_413317</name>
</gene>
<evidence type="ECO:0000256" key="8">
    <source>
        <dbReference type="SAM" id="MobiDB-lite"/>
    </source>
</evidence>
<evidence type="ECO:0000259" key="9">
    <source>
        <dbReference type="Pfam" id="PF07962"/>
    </source>
</evidence>
<evidence type="ECO:0000256" key="5">
    <source>
        <dbReference type="ARBA" id="ARBA00023242"/>
    </source>
</evidence>
<dbReference type="GO" id="GO:0031298">
    <property type="term" value="C:replication fork protection complex"/>
    <property type="evidence" value="ECO:0007669"/>
    <property type="project" value="TreeGrafter"/>
</dbReference>